<keyword evidence="3" id="KW-1185">Reference proteome</keyword>
<reference evidence="2 3" key="1">
    <citation type="submission" date="2016-08" db="EMBL/GenBank/DDBJ databases">
        <title>Genome sequence of Clavibacter michiganensis subsp. michiganensis strain CASJ007.</title>
        <authorList>
            <person name="Thapa S.P."/>
            <person name="Coaker G."/>
        </authorList>
    </citation>
    <scope>NUCLEOTIDE SEQUENCE [LARGE SCALE GENOMIC DNA]</scope>
    <source>
        <strain evidence="2">CASJ007</strain>
    </source>
</reference>
<feature type="region of interest" description="Disordered" evidence="1">
    <location>
        <begin position="1"/>
        <end position="80"/>
    </location>
</feature>
<evidence type="ECO:0000313" key="2">
    <source>
        <dbReference type="EMBL" id="OUE03554.1"/>
    </source>
</evidence>
<gene>
    <name evidence="2" type="ORF">CMMCAS07_01300</name>
</gene>
<dbReference type="EMBL" id="MDHH01000001">
    <property type="protein sequence ID" value="OUE03554.1"/>
    <property type="molecule type" value="Genomic_DNA"/>
</dbReference>
<feature type="compositionally biased region" description="Basic residues" evidence="1">
    <location>
        <begin position="37"/>
        <end position="51"/>
    </location>
</feature>
<comment type="caution">
    <text evidence="2">The sequence shown here is derived from an EMBL/GenBank/DDBJ whole genome shotgun (WGS) entry which is preliminary data.</text>
</comment>
<protein>
    <submittedName>
        <fullName evidence="2">Uncharacterized protein</fullName>
    </submittedName>
</protein>
<organism evidence="2 3">
    <name type="scientific">Clavibacter michiganensis subsp. michiganensis</name>
    <dbReference type="NCBI Taxonomy" id="33013"/>
    <lineage>
        <taxon>Bacteria</taxon>
        <taxon>Bacillati</taxon>
        <taxon>Actinomycetota</taxon>
        <taxon>Actinomycetes</taxon>
        <taxon>Micrococcales</taxon>
        <taxon>Microbacteriaceae</taxon>
        <taxon>Clavibacter</taxon>
    </lineage>
</organism>
<dbReference type="AlphaFoldDB" id="A0A251XJ28"/>
<evidence type="ECO:0000256" key="1">
    <source>
        <dbReference type="SAM" id="MobiDB-lite"/>
    </source>
</evidence>
<name>A0A251XJ28_CLAMM</name>
<accession>A0A251XJ28</accession>
<dbReference type="Proteomes" id="UP000195062">
    <property type="component" value="Unassembled WGS sequence"/>
</dbReference>
<evidence type="ECO:0000313" key="3">
    <source>
        <dbReference type="Proteomes" id="UP000195062"/>
    </source>
</evidence>
<feature type="compositionally biased region" description="Low complexity" evidence="1">
    <location>
        <begin position="67"/>
        <end position="80"/>
    </location>
</feature>
<sequence length="104" mass="11702">MSRATSSGTPCARIHSSPNRRHAETLAMACGRTTPSRVRRRAASNSRRWKSRFTSVRRQLHARVAHSRSSSGRIRRGSPSTISAWRWSMASIAASSRRSLDPKW</sequence>
<proteinExistence type="predicted"/>